<proteinExistence type="inferred from homology"/>
<dbReference type="GO" id="GO:0070180">
    <property type="term" value="F:large ribosomal subunit rRNA binding"/>
    <property type="evidence" value="ECO:0007669"/>
    <property type="project" value="TreeGrafter"/>
</dbReference>
<dbReference type="Pfam" id="PF03946">
    <property type="entry name" value="Ribosomal_L11_N"/>
    <property type="match status" value="1"/>
</dbReference>
<dbReference type="InterPro" id="IPR020783">
    <property type="entry name" value="Ribosomal_uL11_C"/>
</dbReference>
<dbReference type="InterPro" id="IPR006519">
    <property type="entry name" value="Ribosomal_uL11_bac-typ"/>
</dbReference>
<accession>A0A9W4TTL6</accession>
<dbReference type="CDD" id="cd00349">
    <property type="entry name" value="Ribosomal_L11"/>
    <property type="match status" value="1"/>
</dbReference>
<dbReference type="NCBIfam" id="TIGR01632">
    <property type="entry name" value="L11_bact"/>
    <property type="match status" value="1"/>
</dbReference>
<dbReference type="PANTHER" id="PTHR11661">
    <property type="entry name" value="60S RIBOSOMAL PROTEIN L12"/>
    <property type="match status" value="1"/>
</dbReference>
<dbReference type="FunFam" id="3.30.1550.10:FF:000004">
    <property type="entry name" value="Mitochondrial 54S ribosomal protein YmL19"/>
    <property type="match status" value="1"/>
</dbReference>
<evidence type="ECO:0000256" key="3">
    <source>
        <dbReference type="ARBA" id="ARBA00023274"/>
    </source>
</evidence>
<comment type="similarity">
    <text evidence="1 5">Belongs to the universal ribosomal protein uL11 family.</text>
</comment>
<keyword evidence="2 5" id="KW-0689">Ribosomal protein</keyword>
<gene>
    <name evidence="8" type="ORF">CANVERA_P1952</name>
</gene>
<comment type="caution">
    <text evidence="8">The sequence shown here is derived from an EMBL/GenBank/DDBJ whole genome shotgun (WGS) entry which is preliminary data.</text>
</comment>
<dbReference type="InterPro" id="IPR000911">
    <property type="entry name" value="Ribosomal_uL11"/>
</dbReference>
<dbReference type="FunFam" id="1.10.10.250:FF:000003">
    <property type="entry name" value="Mitochondrial ribosomal protein L11"/>
    <property type="match status" value="1"/>
</dbReference>
<protein>
    <recommendedName>
        <fullName evidence="4">Large ribosomal subunit protein uL11m</fullName>
    </recommendedName>
</protein>
<dbReference type="PANTHER" id="PTHR11661:SF1">
    <property type="entry name" value="LARGE RIBOSOMAL SUBUNIT PROTEIN UL11M"/>
    <property type="match status" value="1"/>
</dbReference>
<dbReference type="OrthoDB" id="1091498at2759"/>
<dbReference type="SUPFAM" id="SSF54747">
    <property type="entry name" value="Ribosomal L11/L12e N-terminal domain"/>
    <property type="match status" value="1"/>
</dbReference>
<dbReference type="HAMAP" id="MF_00736">
    <property type="entry name" value="Ribosomal_uL11"/>
    <property type="match status" value="1"/>
</dbReference>
<dbReference type="Gene3D" id="3.30.1550.10">
    <property type="entry name" value="Ribosomal protein L11/L12, N-terminal domain"/>
    <property type="match status" value="1"/>
</dbReference>
<organism evidence="8 9">
    <name type="scientific">Candida verbasci</name>
    <dbReference type="NCBI Taxonomy" id="1227364"/>
    <lineage>
        <taxon>Eukaryota</taxon>
        <taxon>Fungi</taxon>
        <taxon>Dikarya</taxon>
        <taxon>Ascomycota</taxon>
        <taxon>Saccharomycotina</taxon>
        <taxon>Pichiomycetes</taxon>
        <taxon>Debaryomycetaceae</taxon>
        <taxon>Candida/Lodderomyces clade</taxon>
        <taxon>Candida</taxon>
    </lineage>
</organism>
<evidence type="ECO:0000256" key="1">
    <source>
        <dbReference type="ARBA" id="ARBA00010537"/>
    </source>
</evidence>
<dbReference type="EMBL" id="CANTUO010000001">
    <property type="protein sequence ID" value="CAI5757438.1"/>
    <property type="molecule type" value="Genomic_DNA"/>
</dbReference>
<dbReference type="Gene3D" id="1.10.10.250">
    <property type="entry name" value="Ribosomal protein L11, C-terminal domain"/>
    <property type="match status" value="1"/>
</dbReference>
<dbReference type="InterPro" id="IPR020784">
    <property type="entry name" value="Ribosomal_uL11_N"/>
</dbReference>
<dbReference type="Pfam" id="PF00298">
    <property type="entry name" value="Ribosomal_L11"/>
    <property type="match status" value="1"/>
</dbReference>
<sequence>MASKGALIKLVVEAGKAAPAPPVGPALGSKGVKAIDFCKEFNARTAHYIQGTPIPVIIKVKPDRTFTFDMKTPSTSWLIMKAAGIEKGGNGTITLKHVWEIANIKSKDNRFKNVDKQSIVGSIISTANVCGVNVVM</sequence>
<keyword evidence="9" id="KW-1185">Reference proteome</keyword>
<dbReference type="Proteomes" id="UP001152885">
    <property type="component" value="Unassembled WGS sequence"/>
</dbReference>
<reference evidence="8" key="1">
    <citation type="submission" date="2022-12" db="EMBL/GenBank/DDBJ databases">
        <authorList>
            <person name="Brejova B."/>
        </authorList>
    </citation>
    <scope>NUCLEOTIDE SEQUENCE</scope>
</reference>
<dbReference type="GO" id="GO:0005762">
    <property type="term" value="C:mitochondrial large ribosomal subunit"/>
    <property type="evidence" value="ECO:0007669"/>
    <property type="project" value="TreeGrafter"/>
</dbReference>
<evidence type="ECO:0000256" key="5">
    <source>
        <dbReference type="RuleBase" id="RU003978"/>
    </source>
</evidence>
<keyword evidence="3 5" id="KW-0687">Ribonucleoprotein</keyword>
<dbReference type="AlphaFoldDB" id="A0A9W4TTL6"/>
<evidence type="ECO:0000259" key="6">
    <source>
        <dbReference type="Pfam" id="PF00298"/>
    </source>
</evidence>
<feature type="domain" description="Large ribosomal subunit protein uL11 N-terminal" evidence="7">
    <location>
        <begin position="8"/>
        <end position="66"/>
    </location>
</feature>
<dbReference type="SMART" id="SM00649">
    <property type="entry name" value="RL11"/>
    <property type="match status" value="1"/>
</dbReference>
<dbReference type="InterPro" id="IPR036769">
    <property type="entry name" value="Ribosomal_uL11_C_sf"/>
</dbReference>
<evidence type="ECO:0000256" key="2">
    <source>
        <dbReference type="ARBA" id="ARBA00022980"/>
    </source>
</evidence>
<evidence type="ECO:0000313" key="8">
    <source>
        <dbReference type="EMBL" id="CAI5757438.1"/>
    </source>
</evidence>
<evidence type="ECO:0000313" key="9">
    <source>
        <dbReference type="Proteomes" id="UP001152885"/>
    </source>
</evidence>
<dbReference type="SUPFAM" id="SSF46906">
    <property type="entry name" value="Ribosomal protein L11, C-terminal domain"/>
    <property type="match status" value="1"/>
</dbReference>
<name>A0A9W4TTL6_9ASCO</name>
<evidence type="ECO:0000256" key="4">
    <source>
        <dbReference type="ARBA" id="ARBA00040104"/>
    </source>
</evidence>
<dbReference type="InterPro" id="IPR036796">
    <property type="entry name" value="Ribosomal_uL11_N_sf"/>
</dbReference>
<feature type="domain" description="Large ribosomal subunit protein uL11 C-terminal" evidence="6">
    <location>
        <begin position="71"/>
        <end position="134"/>
    </location>
</feature>
<dbReference type="GO" id="GO:0003735">
    <property type="term" value="F:structural constituent of ribosome"/>
    <property type="evidence" value="ECO:0007669"/>
    <property type="project" value="InterPro"/>
</dbReference>
<evidence type="ECO:0000259" key="7">
    <source>
        <dbReference type="Pfam" id="PF03946"/>
    </source>
</evidence>
<dbReference type="GO" id="GO:0006412">
    <property type="term" value="P:translation"/>
    <property type="evidence" value="ECO:0007669"/>
    <property type="project" value="InterPro"/>
</dbReference>